<dbReference type="NCBIfam" id="TIGR00199">
    <property type="entry name" value="PncC_domain"/>
    <property type="match status" value="1"/>
</dbReference>
<dbReference type="Gene3D" id="3.90.950.20">
    <property type="entry name" value="CinA-like"/>
    <property type="match status" value="1"/>
</dbReference>
<proteinExistence type="predicted"/>
<evidence type="ECO:0000259" key="1">
    <source>
        <dbReference type="Pfam" id="PF02464"/>
    </source>
</evidence>
<dbReference type="Proteomes" id="UP000323166">
    <property type="component" value="Unassembled WGS sequence"/>
</dbReference>
<evidence type="ECO:0000313" key="2">
    <source>
        <dbReference type="EMBL" id="TYO97857.1"/>
    </source>
</evidence>
<dbReference type="Pfam" id="PF02464">
    <property type="entry name" value="CinA"/>
    <property type="match status" value="1"/>
</dbReference>
<keyword evidence="3" id="KW-1185">Reference proteome</keyword>
<sequence length="171" mass="17807">MSKENILPGNGNDMLLIKTIGSVLVDRGMTVSLAESCTGGLVMKCLSDVPGSSRYLAGGVVAYSNDLKTNMLGVPREIIQRHGAVSEQTARLMAEGVKNATGTSLGIGITGIAGPGGGTPEKPRGLVYIALAATGQTVCQRCVFSGDRNNVRDQAAKTALYMLWQYVSGLS</sequence>
<name>A0A5S5A0N0_9FIRM</name>
<dbReference type="SUPFAM" id="SSF142433">
    <property type="entry name" value="CinA-like"/>
    <property type="match status" value="1"/>
</dbReference>
<feature type="domain" description="CinA C-terminal" evidence="1">
    <location>
        <begin position="17"/>
        <end position="166"/>
    </location>
</feature>
<evidence type="ECO:0000313" key="3">
    <source>
        <dbReference type="Proteomes" id="UP000323166"/>
    </source>
</evidence>
<protein>
    <submittedName>
        <fullName evidence="2">Nicotinamide-nucleotide amidase/nicotinamide-nucleotide amidase</fullName>
    </submittedName>
</protein>
<accession>A0A5S5A0N0</accession>
<dbReference type="InterPro" id="IPR008136">
    <property type="entry name" value="CinA_C"/>
</dbReference>
<dbReference type="RefSeq" id="WP_243131545.1">
    <property type="nucleotide sequence ID" value="NZ_VNHM01000001.1"/>
</dbReference>
<gene>
    <name evidence="2" type="ORF">LX24_00141</name>
</gene>
<reference evidence="2 3" key="1">
    <citation type="submission" date="2019-07" db="EMBL/GenBank/DDBJ databases">
        <title>Genomic Encyclopedia of Type Strains, Phase I: the one thousand microbial genomes (KMG-I) project.</title>
        <authorList>
            <person name="Kyrpides N."/>
        </authorList>
    </citation>
    <scope>NUCLEOTIDE SEQUENCE [LARGE SCALE GENOMIC DNA]</scope>
    <source>
        <strain evidence="2 3">DSM 6562</strain>
    </source>
</reference>
<organism evidence="2 3">
    <name type="scientific">Desulfallas thermosapovorans DSM 6562</name>
    <dbReference type="NCBI Taxonomy" id="1121431"/>
    <lineage>
        <taxon>Bacteria</taxon>
        <taxon>Bacillati</taxon>
        <taxon>Bacillota</taxon>
        <taxon>Clostridia</taxon>
        <taxon>Eubacteriales</taxon>
        <taxon>Desulfallaceae</taxon>
        <taxon>Desulfallas</taxon>
    </lineage>
</organism>
<dbReference type="InterPro" id="IPR036653">
    <property type="entry name" value="CinA-like_C"/>
</dbReference>
<comment type="caution">
    <text evidence="2">The sequence shown here is derived from an EMBL/GenBank/DDBJ whole genome shotgun (WGS) entry which is preliminary data.</text>
</comment>
<dbReference type="EMBL" id="VNHM01000001">
    <property type="protein sequence ID" value="TYO97857.1"/>
    <property type="molecule type" value="Genomic_DNA"/>
</dbReference>
<dbReference type="AlphaFoldDB" id="A0A5S5A0N0"/>